<dbReference type="Proteomes" id="UP000260665">
    <property type="component" value="Unassembled WGS sequence"/>
</dbReference>
<dbReference type="OrthoDB" id="9805811at2"/>
<dbReference type="InterPro" id="IPR025503">
    <property type="entry name" value="DUF4391"/>
</dbReference>
<evidence type="ECO:0000313" key="3">
    <source>
        <dbReference type="Proteomes" id="UP000260665"/>
    </source>
</evidence>
<protein>
    <submittedName>
        <fullName evidence="2">DUF4391 domain-containing protein</fullName>
    </submittedName>
</protein>
<dbReference type="Pfam" id="PF14335">
    <property type="entry name" value="DUF4391"/>
    <property type="match status" value="1"/>
</dbReference>
<keyword evidence="1" id="KW-0175">Coiled coil</keyword>
<dbReference type="EMBL" id="QFZK01000021">
    <property type="protein sequence ID" value="RFO95140.1"/>
    <property type="molecule type" value="Genomic_DNA"/>
</dbReference>
<proteinExistence type="predicted"/>
<keyword evidence="3" id="KW-1185">Reference proteome</keyword>
<sequence length="258" mass="28563">MRVQEFVAALELPSGCRVDQRVPKKMLVENGAPTAADKRLLNEAIEEFQWLAALKPNTIGVPEFGDEVREYLEIAVLCITLRGVVDDQARKPANVLRLSELVHRAVPYPVVLMLDAPQGLSVSMVHKRWAQNEAGKVVLDGDVVTVSLADDLDTSHPFSQAVALRSQPQASLMALYQGWMECLQALQASRHTGAFKVADTPENAHARRLALQECERLEAEAARLRTQAAKEKQLPRQVELNLALKRVQAELSVARAHL</sequence>
<evidence type="ECO:0000256" key="1">
    <source>
        <dbReference type="SAM" id="Coils"/>
    </source>
</evidence>
<name>A0A3E1R8W6_9BURK</name>
<reference evidence="2 3" key="1">
    <citation type="submission" date="2018-05" db="EMBL/GenBank/DDBJ databases">
        <title>Rhodoferax soyangensis sp.nov., isolated from an oligotrophic freshwater lake.</title>
        <authorList>
            <person name="Park M."/>
        </authorList>
    </citation>
    <scope>NUCLEOTIDE SEQUENCE [LARGE SCALE GENOMIC DNA]</scope>
    <source>
        <strain evidence="2 3">IMCC26218</strain>
    </source>
</reference>
<dbReference type="AlphaFoldDB" id="A0A3E1R8W6"/>
<dbReference type="RefSeq" id="WP_117179894.1">
    <property type="nucleotide sequence ID" value="NZ_QFZK01000021.1"/>
</dbReference>
<evidence type="ECO:0000313" key="2">
    <source>
        <dbReference type="EMBL" id="RFO95140.1"/>
    </source>
</evidence>
<feature type="coiled-coil region" evidence="1">
    <location>
        <begin position="207"/>
        <end position="234"/>
    </location>
</feature>
<accession>A0A3E1R8W6</accession>
<organism evidence="2 3">
    <name type="scientific">Rhodoferax lacus</name>
    <dbReference type="NCBI Taxonomy" id="2184758"/>
    <lineage>
        <taxon>Bacteria</taxon>
        <taxon>Pseudomonadati</taxon>
        <taxon>Pseudomonadota</taxon>
        <taxon>Betaproteobacteria</taxon>
        <taxon>Burkholderiales</taxon>
        <taxon>Comamonadaceae</taxon>
        <taxon>Rhodoferax</taxon>
    </lineage>
</organism>
<gene>
    <name evidence="2" type="ORF">DIC66_19700</name>
</gene>
<comment type="caution">
    <text evidence="2">The sequence shown here is derived from an EMBL/GenBank/DDBJ whole genome shotgun (WGS) entry which is preliminary data.</text>
</comment>